<dbReference type="Pfam" id="PF07694">
    <property type="entry name" value="5TM-5TMR_LYT"/>
    <property type="match status" value="1"/>
</dbReference>
<evidence type="ECO:0000313" key="12">
    <source>
        <dbReference type="Proteomes" id="UP000183987"/>
    </source>
</evidence>
<dbReference type="Gene3D" id="3.30.70.270">
    <property type="match status" value="1"/>
</dbReference>
<dbReference type="GO" id="GO:1902201">
    <property type="term" value="P:negative regulation of bacterial-type flagellum-dependent cell motility"/>
    <property type="evidence" value="ECO:0007669"/>
    <property type="project" value="TreeGrafter"/>
</dbReference>
<proteinExistence type="predicted"/>
<dbReference type="EMBL" id="FQUE01000015">
    <property type="protein sequence ID" value="SHF83078.1"/>
    <property type="molecule type" value="Genomic_DNA"/>
</dbReference>
<feature type="transmembrane region" description="Helical" evidence="9">
    <location>
        <begin position="160"/>
        <end position="182"/>
    </location>
</feature>
<dbReference type="CDD" id="cd01949">
    <property type="entry name" value="GGDEF"/>
    <property type="match status" value="1"/>
</dbReference>
<feature type="region of interest" description="Disordered" evidence="8">
    <location>
        <begin position="359"/>
        <end position="393"/>
    </location>
</feature>
<dbReference type="PROSITE" id="PS50887">
    <property type="entry name" value="GGDEF"/>
    <property type="match status" value="1"/>
</dbReference>
<keyword evidence="12" id="KW-1185">Reference proteome</keyword>
<evidence type="ECO:0000256" key="4">
    <source>
        <dbReference type="ARBA" id="ARBA00022692"/>
    </source>
</evidence>
<evidence type="ECO:0000256" key="5">
    <source>
        <dbReference type="ARBA" id="ARBA00022989"/>
    </source>
</evidence>
<keyword evidence="4 9" id="KW-0812">Transmembrane</keyword>
<dbReference type="FunFam" id="3.30.70.270:FF:000001">
    <property type="entry name" value="Diguanylate cyclase domain protein"/>
    <property type="match status" value="1"/>
</dbReference>
<dbReference type="NCBIfam" id="TIGR00254">
    <property type="entry name" value="GGDEF"/>
    <property type="match status" value="1"/>
</dbReference>
<organism evidence="11 12">
    <name type="scientific">Loktanella atrilutea</name>
    <dbReference type="NCBI Taxonomy" id="366533"/>
    <lineage>
        <taxon>Bacteria</taxon>
        <taxon>Pseudomonadati</taxon>
        <taxon>Pseudomonadota</taxon>
        <taxon>Alphaproteobacteria</taxon>
        <taxon>Rhodobacterales</taxon>
        <taxon>Roseobacteraceae</taxon>
        <taxon>Loktanella</taxon>
    </lineage>
</organism>
<accession>A0A1M5EV28</accession>
<protein>
    <recommendedName>
        <fullName evidence="2">diguanylate cyclase</fullName>
        <ecNumber evidence="2">2.7.7.65</ecNumber>
    </recommendedName>
</protein>
<sequence>MTFDPLIAATHSLGLMAISGISFGIIQRKVKTPFAMSAIVGLVFSTAAILAMLQPWELSPGVYLDARSVIVGLAAAFGGFPAAILSVLLVGAARIAIGGVGTEYGVSGIIACAVLGYCWRRLFWTEHAHKPRHLIGLGGLLALHAVTVFILPIRLAIDLSIVMVPTLIVSSFIGAFIMGSLIERERKYLQTENHWRQNASTDPLTGLPNRRAFAAALDDITPPRSPLHSGVFMIIDADHFKTVNDTYGHEAGDAALKHVAECLRQSVRPGDKLCRFGGEEFGVLIPSISRSLIAARAEDIRRKVAENPVVFEGRTIHLTVSIGVAQRSGPHVTAFHSMMRDADLALYKAKATGRNCVSVSDDPHALTRDHPSNVTAGASLTHPRGTWKKPRRP</sequence>
<dbReference type="InterPro" id="IPR050469">
    <property type="entry name" value="Diguanylate_Cyclase"/>
</dbReference>
<dbReference type="InterPro" id="IPR043128">
    <property type="entry name" value="Rev_trsase/Diguanyl_cyclase"/>
</dbReference>
<dbReference type="Pfam" id="PF00990">
    <property type="entry name" value="GGDEF"/>
    <property type="match status" value="1"/>
</dbReference>
<dbReference type="GO" id="GO:0000155">
    <property type="term" value="F:phosphorelay sensor kinase activity"/>
    <property type="evidence" value="ECO:0007669"/>
    <property type="project" value="InterPro"/>
</dbReference>
<dbReference type="Proteomes" id="UP000183987">
    <property type="component" value="Unassembled WGS sequence"/>
</dbReference>
<dbReference type="InterPro" id="IPR011620">
    <property type="entry name" value="Sig_transdc_His_kinase_LytS_TM"/>
</dbReference>
<name>A0A1M5EV28_LOKAT</name>
<reference evidence="12" key="1">
    <citation type="submission" date="2016-11" db="EMBL/GenBank/DDBJ databases">
        <authorList>
            <person name="Varghese N."/>
            <person name="Submissions S."/>
        </authorList>
    </citation>
    <scope>NUCLEOTIDE SEQUENCE [LARGE SCALE GENOMIC DNA]</scope>
    <source>
        <strain evidence="12">DSM 29326</strain>
    </source>
</reference>
<dbReference type="STRING" id="366533.SAMN05444339_11512"/>
<gene>
    <name evidence="11" type="ORF">SAMN05444339_11512</name>
</gene>
<dbReference type="SUPFAM" id="SSF55073">
    <property type="entry name" value="Nucleotide cyclase"/>
    <property type="match status" value="1"/>
</dbReference>
<dbReference type="PANTHER" id="PTHR45138">
    <property type="entry name" value="REGULATORY COMPONENTS OF SENSORY TRANSDUCTION SYSTEM"/>
    <property type="match status" value="1"/>
</dbReference>
<feature type="compositionally biased region" description="Basic and acidic residues" evidence="8">
    <location>
        <begin position="361"/>
        <end position="371"/>
    </location>
</feature>
<dbReference type="OrthoDB" id="9812260at2"/>
<feature type="domain" description="GGDEF" evidence="10">
    <location>
        <begin position="228"/>
        <end position="362"/>
    </location>
</feature>
<keyword evidence="5 9" id="KW-1133">Transmembrane helix</keyword>
<feature type="transmembrane region" description="Helical" evidence="9">
    <location>
        <begin position="38"/>
        <end position="56"/>
    </location>
</feature>
<evidence type="ECO:0000256" key="6">
    <source>
        <dbReference type="ARBA" id="ARBA00023136"/>
    </source>
</evidence>
<feature type="transmembrane region" description="Helical" evidence="9">
    <location>
        <begin position="134"/>
        <end position="153"/>
    </location>
</feature>
<dbReference type="GO" id="GO:0071555">
    <property type="term" value="P:cell wall organization"/>
    <property type="evidence" value="ECO:0007669"/>
    <property type="project" value="InterPro"/>
</dbReference>
<dbReference type="InterPro" id="IPR029787">
    <property type="entry name" value="Nucleotide_cyclase"/>
</dbReference>
<feature type="transmembrane region" description="Helical" evidence="9">
    <location>
        <begin position="6"/>
        <end position="26"/>
    </location>
</feature>
<comment type="catalytic activity">
    <reaction evidence="7">
        <text>2 GTP = 3',3'-c-di-GMP + 2 diphosphate</text>
        <dbReference type="Rhea" id="RHEA:24898"/>
        <dbReference type="ChEBI" id="CHEBI:33019"/>
        <dbReference type="ChEBI" id="CHEBI:37565"/>
        <dbReference type="ChEBI" id="CHEBI:58805"/>
        <dbReference type="EC" id="2.7.7.65"/>
    </reaction>
</comment>
<evidence type="ECO:0000256" key="2">
    <source>
        <dbReference type="ARBA" id="ARBA00012528"/>
    </source>
</evidence>
<evidence type="ECO:0000259" key="10">
    <source>
        <dbReference type="PROSITE" id="PS50887"/>
    </source>
</evidence>
<dbReference type="PANTHER" id="PTHR45138:SF9">
    <property type="entry name" value="DIGUANYLATE CYCLASE DGCM-RELATED"/>
    <property type="match status" value="1"/>
</dbReference>
<keyword evidence="3" id="KW-1003">Cell membrane</keyword>
<evidence type="ECO:0000256" key="8">
    <source>
        <dbReference type="SAM" id="MobiDB-lite"/>
    </source>
</evidence>
<dbReference type="InterPro" id="IPR000160">
    <property type="entry name" value="GGDEF_dom"/>
</dbReference>
<evidence type="ECO:0000256" key="9">
    <source>
        <dbReference type="SAM" id="Phobius"/>
    </source>
</evidence>
<dbReference type="GO" id="GO:0043709">
    <property type="term" value="P:cell adhesion involved in single-species biofilm formation"/>
    <property type="evidence" value="ECO:0007669"/>
    <property type="project" value="TreeGrafter"/>
</dbReference>
<evidence type="ECO:0000256" key="7">
    <source>
        <dbReference type="ARBA" id="ARBA00034247"/>
    </source>
</evidence>
<dbReference type="EC" id="2.7.7.65" evidence="2"/>
<evidence type="ECO:0000313" key="11">
    <source>
        <dbReference type="EMBL" id="SHF83078.1"/>
    </source>
</evidence>
<feature type="transmembrane region" description="Helical" evidence="9">
    <location>
        <begin position="104"/>
        <end position="122"/>
    </location>
</feature>
<dbReference type="RefSeq" id="WP_072858723.1">
    <property type="nucleotide sequence ID" value="NZ_FQUE01000015.1"/>
</dbReference>
<keyword evidence="6 9" id="KW-0472">Membrane</keyword>
<dbReference type="SMART" id="SM00267">
    <property type="entry name" value="GGDEF"/>
    <property type="match status" value="1"/>
</dbReference>
<dbReference type="AlphaFoldDB" id="A0A1M5EV28"/>
<evidence type="ECO:0000256" key="3">
    <source>
        <dbReference type="ARBA" id="ARBA00022475"/>
    </source>
</evidence>
<comment type="subcellular location">
    <subcellularLocation>
        <location evidence="1">Cell membrane</location>
        <topology evidence="1">Multi-pass membrane protein</topology>
    </subcellularLocation>
</comment>
<dbReference type="GO" id="GO:0052621">
    <property type="term" value="F:diguanylate cyclase activity"/>
    <property type="evidence" value="ECO:0007669"/>
    <property type="project" value="UniProtKB-EC"/>
</dbReference>
<feature type="transmembrane region" description="Helical" evidence="9">
    <location>
        <begin position="68"/>
        <end position="92"/>
    </location>
</feature>
<dbReference type="GO" id="GO:0005886">
    <property type="term" value="C:plasma membrane"/>
    <property type="evidence" value="ECO:0007669"/>
    <property type="project" value="UniProtKB-SubCell"/>
</dbReference>
<evidence type="ECO:0000256" key="1">
    <source>
        <dbReference type="ARBA" id="ARBA00004651"/>
    </source>
</evidence>